<keyword evidence="1" id="KW-0812">Transmembrane</keyword>
<evidence type="ECO:0000256" key="1">
    <source>
        <dbReference type="SAM" id="Phobius"/>
    </source>
</evidence>
<feature type="transmembrane region" description="Helical" evidence="1">
    <location>
        <begin position="95"/>
        <end position="113"/>
    </location>
</feature>
<accession>A0A224X7Z4</accession>
<dbReference type="OrthoDB" id="2241253at2"/>
<sequence length="468" mass="52362">MEKEKYVKLFKAIVGRDLTPQEFLQAKKSEFDPKEIKKIAGLMTETVSEPVPETLAPVADETVEAPVQKAENAVQPAFTSENTESQAKKKVPTKLVIAVVAVLLVAAGIFGLIKSRPVDVTKDIKVTFSGYDGYGKANYNSDKIHEVIAEKLAVKAGFSKAESHKLIAMDSLSDSDYLTNAKYRSKAEKLMKWTDELEISFDADEHLKNGDKVTLKIKPQKGVPLKAIDKTYEVKGLKKTKKVSGESLTKGEVTFSGYNGNGSVNYDESKFDLVSSDKSGTLSNGDELKFEFAKSYLDRLLTEGKAVTDKTFKVKVTDLKDMNEISKLDALYNKIPELVKEDYKDEAAGDYGSYDVTYKIEPQKSFIKISDDGYYADGPGLSLVITYKITQTTTWVKDDTWDKKKKGDVETEEIYTYFGYEDVEIYKDAVVLSDLYDISGSSWSKYLDMDAVYTKLEKDGYSEYQPKK</sequence>
<protein>
    <submittedName>
        <fullName evidence="2">Uncharacterized protein</fullName>
    </submittedName>
</protein>
<dbReference type="Proteomes" id="UP000218689">
    <property type="component" value="Unassembled WGS sequence"/>
</dbReference>
<name>A0A224X7Z4_9LACT</name>
<keyword evidence="1" id="KW-0472">Membrane</keyword>
<comment type="caution">
    <text evidence="2">The sequence shown here is derived from an EMBL/GenBank/DDBJ whole genome shotgun (WGS) entry which is preliminary data.</text>
</comment>
<evidence type="ECO:0000313" key="2">
    <source>
        <dbReference type="EMBL" id="GAX47460.1"/>
    </source>
</evidence>
<reference evidence="3" key="1">
    <citation type="submission" date="2017-08" db="EMBL/GenBank/DDBJ databases">
        <title>Draft genome sequence of Lactococcus sp. strain Rs-Y01, isolated from the gut of the lower termite Reticulitermes speratus.</title>
        <authorList>
            <person name="Ohkuma M."/>
            <person name="Yuki M."/>
        </authorList>
    </citation>
    <scope>NUCLEOTIDE SEQUENCE [LARGE SCALE GENOMIC DNA]</scope>
    <source>
        <strain evidence="3">Rs-Y01</strain>
    </source>
</reference>
<gene>
    <name evidence="2" type="ORF">RsY01_1060</name>
</gene>
<proteinExistence type="predicted"/>
<evidence type="ECO:0000313" key="3">
    <source>
        <dbReference type="Proteomes" id="UP000218689"/>
    </source>
</evidence>
<dbReference type="AlphaFoldDB" id="A0A224X7Z4"/>
<dbReference type="EMBL" id="BEDT01000002">
    <property type="protein sequence ID" value="GAX47460.1"/>
    <property type="molecule type" value="Genomic_DNA"/>
</dbReference>
<organism evidence="2 3">
    <name type="scientific">Pseudolactococcus reticulitermitis</name>
    <dbReference type="NCBI Taxonomy" id="2025039"/>
    <lineage>
        <taxon>Bacteria</taxon>
        <taxon>Bacillati</taxon>
        <taxon>Bacillota</taxon>
        <taxon>Bacilli</taxon>
        <taxon>Lactobacillales</taxon>
        <taxon>Streptococcaceae</taxon>
        <taxon>Pseudolactococcus</taxon>
    </lineage>
</organism>
<dbReference type="RefSeq" id="WP_094784508.1">
    <property type="nucleotide sequence ID" value="NZ_BEDT01000002.1"/>
</dbReference>
<keyword evidence="1" id="KW-1133">Transmembrane helix</keyword>
<keyword evidence="3" id="KW-1185">Reference proteome</keyword>